<dbReference type="Pfam" id="PF13095">
    <property type="entry name" value="FTA2"/>
    <property type="match status" value="1"/>
</dbReference>
<name>A0A2H4SS34_CORMI</name>
<dbReference type="OrthoDB" id="3432781at2759"/>
<sequence>MYPEWPKSAAELVPLPLCPGPTLPPFDFKGWQDIEFLEYLGDGAHAHVLKVRILRKIYALKLFRFVYDHDWPCPDHVDPARALETLTPFYHYAEPFSAECRAYGRLRESGHEELAIKCYGYLLLDDKNERALLDKFREKIEQEFPGADGFNGNGLNPRLFNVRGRFVGKGGKLPLIRGIVKEFGHGTEDLRECDARRIFKDITKLQQLGIVSIDVAQRQLINGKFCDFSIAVTVPHFITTPALNPRLSSNQKPALELETFRASFSDFCAFDRMIEDWNKKLTGPSKPIKFRAYPAGPSSQTRYKLRNTHALPMLYSIVEPRRCPKNFKSVAKPSAVTKTPNRGHRARARAKSHQAAESATLKPTRLEPNPRRWKCYFPERIMETIRDSEGYALWVSWTLENGLIFPVRGQWYPDIPPNRPKKNLSEDLTIEEWRTFEQEFKSNEALLDIPNPFGDREAPKPPDFFGENGINPKTDLRVWIEWNVEVLTPCLESLQREQGLFSGIEITHQYSRPGKAYRPEIINESGKKATTEHVVYLDTAPKEYLVVGRVQRDWSGRDLMTGWKLFPELMNPVAKLRSRCRVANTRYGYIQTYDELVVCSFDPDGRNVEVKAIPLSMHSPERLTADLALFGLHDIALNKPAILRGFEKPQQVSNPLPQQVPGTLPPQVLDFTQPQQSANPGNATQLGTTLETGKRDLVNWINFPLDYGGSYLNNFSHVSFDLDGSAQQCKASDRTDMVLPIGEYKGATPYYERYFKDLLFYTFKILTSPTMRTLQQALTQAKPDIPCHLAPRTSTNASRSCWPGLEEQNIVNWDEFTLQNLKDSYGHILESEFPQEIPDPQRFFYGVAIRREKDIKKVIHWDYTLLERALNPLKKPQDINTSYNLLHQCTNNDPGDHNLRTTHHVIRYNRHVVMAGFGRSSVKFDDENGFALARHRSPIRQLANSCMSFRLRYGYILTDKAMVVCRFRKVGLSKNKDEKLDPDQLMADIKRIPWSNKGEDELTTDLALWWLLMLALSDGQQRDIVESSKTTEVDTWEVVEEIEGGKVVQKHRHWYSHVTKDTTPPKGTKRRLLPAQQPDSRGESTQRHEFDAFAGDMGITGIAEAFSVAEVAEDSSMTDVVEDSDYNSNAVENSFFEDAWHNYSTDSDDDVMDDNFAAHQHQLGDQI</sequence>
<evidence type="ECO:0000313" key="2">
    <source>
        <dbReference type="EMBL" id="ATY65903.1"/>
    </source>
</evidence>
<dbReference type="Proteomes" id="UP000323067">
    <property type="component" value="Chromosome iii"/>
</dbReference>
<proteinExistence type="predicted"/>
<protein>
    <submittedName>
        <fullName evidence="2">Uncharacterized protein</fullName>
    </submittedName>
</protein>
<evidence type="ECO:0000256" key="1">
    <source>
        <dbReference type="SAM" id="MobiDB-lite"/>
    </source>
</evidence>
<dbReference type="InterPro" id="IPR025213">
    <property type="entry name" value="Sim4_Fta2"/>
</dbReference>
<dbReference type="EMBL" id="CP023326">
    <property type="protein sequence ID" value="ATY65903.1"/>
    <property type="molecule type" value="Genomic_DNA"/>
</dbReference>
<reference evidence="2 3" key="1">
    <citation type="journal article" date="2017" name="BMC Genomics">
        <title>Chromosome level assembly and secondary metabolite potential of the parasitic fungus Cordyceps militaris.</title>
        <authorList>
            <person name="Kramer G.J."/>
            <person name="Nodwell J.R."/>
        </authorList>
    </citation>
    <scope>NUCLEOTIDE SEQUENCE [LARGE SCALE GENOMIC DNA]</scope>
    <source>
        <strain evidence="2 3">ATCC 34164</strain>
    </source>
</reference>
<dbReference type="VEuPathDB" id="FungiDB:A9K55_001222"/>
<accession>A0A2H4SS34</accession>
<evidence type="ECO:0000313" key="3">
    <source>
        <dbReference type="Proteomes" id="UP000323067"/>
    </source>
</evidence>
<feature type="region of interest" description="Disordered" evidence="1">
    <location>
        <begin position="331"/>
        <end position="361"/>
    </location>
</feature>
<dbReference type="AlphaFoldDB" id="A0A2H4SS34"/>
<gene>
    <name evidence="2" type="ORF">A9K55_001222</name>
</gene>
<dbReference type="VEuPathDB" id="FungiDB:CCM_08288"/>
<feature type="compositionally biased region" description="Basic residues" evidence="1">
    <location>
        <begin position="341"/>
        <end position="352"/>
    </location>
</feature>
<feature type="region of interest" description="Disordered" evidence="1">
    <location>
        <begin position="1055"/>
        <end position="1087"/>
    </location>
</feature>
<organism evidence="2 3">
    <name type="scientific">Cordyceps militaris</name>
    <name type="common">Caterpillar fungus</name>
    <name type="synonym">Clavaria militaris</name>
    <dbReference type="NCBI Taxonomy" id="73501"/>
    <lineage>
        <taxon>Eukaryota</taxon>
        <taxon>Fungi</taxon>
        <taxon>Dikarya</taxon>
        <taxon>Ascomycota</taxon>
        <taxon>Pezizomycotina</taxon>
        <taxon>Sordariomycetes</taxon>
        <taxon>Hypocreomycetidae</taxon>
        <taxon>Hypocreales</taxon>
        <taxon>Cordycipitaceae</taxon>
        <taxon>Cordyceps</taxon>
    </lineage>
</organism>